<dbReference type="PANTHER" id="PTHR30509:SF9">
    <property type="entry name" value="MULTIDRUG RESISTANCE PROTEIN MDTO"/>
    <property type="match status" value="1"/>
</dbReference>
<keyword evidence="4 7" id="KW-1133">Transmembrane helix</keyword>
<proteinExistence type="inferred from homology"/>
<accession>A0ABV9D8Z3</accession>
<dbReference type="Pfam" id="PF13515">
    <property type="entry name" value="FUSC_2"/>
    <property type="match status" value="1"/>
</dbReference>
<comment type="caution">
    <text evidence="10">The sequence shown here is derived from an EMBL/GenBank/DDBJ whole genome shotgun (WGS) entry which is preliminary data.</text>
</comment>
<evidence type="ECO:0000256" key="1">
    <source>
        <dbReference type="ARBA" id="ARBA00004651"/>
    </source>
</evidence>
<feature type="transmembrane region" description="Helical" evidence="7">
    <location>
        <begin position="512"/>
        <end position="530"/>
    </location>
</feature>
<protein>
    <submittedName>
        <fullName evidence="10">FUSC family protein</fullName>
    </submittedName>
</protein>
<feature type="transmembrane region" description="Helical" evidence="7">
    <location>
        <begin position="143"/>
        <end position="163"/>
    </location>
</feature>
<evidence type="ECO:0000256" key="4">
    <source>
        <dbReference type="ARBA" id="ARBA00022989"/>
    </source>
</evidence>
<dbReference type="SUPFAM" id="SSF81324">
    <property type="entry name" value="Voltage-gated potassium channels"/>
    <property type="match status" value="1"/>
</dbReference>
<feature type="domain" description="Integral membrane bound transporter" evidence="9">
    <location>
        <begin position="821"/>
        <end position="945"/>
    </location>
</feature>
<evidence type="ECO:0000256" key="2">
    <source>
        <dbReference type="ARBA" id="ARBA00022475"/>
    </source>
</evidence>
<feature type="transmembrane region" description="Helical" evidence="7">
    <location>
        <begin position="64"/>
        <end position="87"/>
    </location>
</feature>
<feature type="transmembrane region" description="Helical" evidence="7">
    <location>
        <begin position="490"/>
        <end position="506"/>
    </location>
</feature>
<keyword evidence="2" id="KW-1003">Cell membrane</keyword>
<evidence type="ECO:0000256" key="3">
    <source>
        <dbReference type="ARBA" id="ARBA00022692"/>
    </source>
</evidence>
<comment type="similarity">
    <text evidence="6">Belongs to the YccS/YhfK family.</text>
</comment>
<dbReference type="Gene3D" id="1.10.287.70">
    <property type="match status" value="1"/>
</dbReference>
<gene>
    <name evidence="10" type="ORF">ACFO3F_07600</name>
</gene>
<evidence type="ECO:0000313" key="10">
    <source>
        <dbReference type="EMBL" id="MFC4555110.1"/>
    </source>
</evidence>
<feature type="transmembrane region" description="Helical" evidence="7">
    <location>
        <begin position="433"/>
        <end position="452"/>
    </location>
</feature>
<dbReference type="PANTHER" id="PTHR30509">
    <property type="entry name" value="P-HYDROXYBENZOIC ACID EFFLUX PUMP SUBUNIT-RELATED"/>
    <property type="match status" value="1"/>
</dbReference>
<evidence type="ECO:0000313" key="11">
    <source>
        <dbReference type="Proteomes" id="UP001595955"/>
    </source>
</evidence>
<feature type="transmembrane region" description="Helical" evidence="7">
    <location>
        <begin position="559"/>
        <end position="580"/>
    </location>
</feature>
<name>A0ABV9D8Z3_9MICO</name>
<dbReference type="Pfam" id="PF07885">
    <property type="entry name" value="Ion_trans_2"/>
    <property type="match status" value="1"/>
</dbReference>
<feature type="transmembrane region" description="Helical" evidence="7">
    <location>
        <begin position="899"/>
        <end position="920"/>
    </location>
</feature>
<feature type="transmembrane region" description="Helical" evidence="7">
    <location>
        <begin position="6"/>
        <end position="25"/>
    </location>
</feature>
<keyword evidence="11" id="KW-1185">Reference proteome</keyword>
<feature type="transmembrane region" description="Helical" evidence="7">
    <location>
        <begin position="863"/>
        <end position="893"/>
    </location>
</feature>
<evidence type="ECO:0000256" key="7">
    <source>
        <dbReference type="SAM" id="Phobius"/>
    </source>
</evidence>
<feature type="domain" description="Potassium channel" evidence="8">
    <location>
        <begin position="86"/>
        <end position="156"/>
    </location>
</feature>
<evidence type="ECO:0000256" key="5">
    <source>
        <dbReference type="ARBA" id="ARBA00023136"/>
    </source>
</evidence>
<dbReference type="InterPro" id="IPR013099">
    <property type="entry name" value="K_chnl_dom"/>
</dbReference>
<reference evidence="11" key="1">
    <citation type="journal article" date="2019" name="Int. J. Syst. Evol. Microbiol.">
        <title>The Global Catalogue of Microorganisms (GCM) 10K type strain sequencing project: providing services to taxonomists for standard genome sequencing and annotation.</title>
        <authorList>
            <consortium name="The Broad Institute Genomics Platform"/>
            <consortium name="The Broad Institute Genome Sequencing Center for Infectious Disease"/>
            <person name="Wu L."/>
            <person name="Ma J."/>
        </authorList>
    </citation>
    <scope>NUCLEOTIDE SEQUENCE [LARGE SCALE GENOMIC DNA]</scope>
    <source>
        <strain evidence="11">JCM 3369</strain>
    </source>
</reference>
<evidence type="ECO:0000259" key="8">
    <source>
        <dbReference type="Pfam" id="PF07885"/>
    </source>
</evidence>
<evidence type="ECO:0000256" key="6">
    <source>
        <dbReference type="ARBA" id="ARBA00043993"/>
    </source>
</evidence>
<comment type="subcellular location">
    <subcellularLocation>
        <location evidence="1">Cell membrane</location>
        <topology evidence="1">Multi-pass membrane protein</topology>
    </subcellularLocation>
</comment>
<sequence>MDTLWLILGMIVLLGTLLDVFLTALNYDESGYLAGPVARLQWRALRRVTRRLPRRWRPVALRQVTGLQIILIVIVWIFGVVLGYGLIYLSRMTPKAFSVSGTGSTLDFFDAMYFSAAQLATVGGSALTAETDLLRFLSIAESLTGVVLISLILTFLLGVYDVIGNLNTLCTQFFTAERGAGSPVASLAPYFRRGEPDELDGHLDSVSDAFASYSDGLRLHHAAYYFQSGRDQFALPYALRMTGGTLGALRWGLPSGHPATASPALPTLTFQFLELGDYLQAKLGWTSVDVPEVVSAGVFAQQAGDGAHGRRDEWVARFVELEREMAALAGGVRSDPDDSYRRYTQWLPFAYRAQQITLAVSRDLDYQPLIVTDAPVSLLHPEDALALESVEEDLRGPASVDTGGAPQGRVSRWRTFAAAHLTQVDPGQARLRAAARALIGAVAAVATVYLLLDRLGERALEPAIFAGFVAMLSTGIAVDRTVRGRRLTSVLVLLPIAVVVLLGGLLSDRPGWMGVVLVVVALVGVGIGRFGPRWAALGRVTFMAYYFALILRLELSDVGLFILAAVVGAVWAYLVHYVVLPDRPRAVLRGGVEGFSEGLADAMDALVDAVSWARWDPDVRRRVAAHTKQMHRGAALLVGQLRDTDSTGMDPARGAEIRLRVFDTELAAVRLMDTARAVTGTTLPLELRARLAGRLELLQAHLRAIARRPVGGSSGDEGLSLAPWHPVRPPVDWPPQARALSRAVDEMHRAAGVLRDAEIAGLDPHAPPLAVVDPADAGDAVDLDDLVAPADPPAGSPGRATASLSQPTRRAVQAAVATGVALGVGDAVSASHQYWATLAAYQVLGGTDGETFVKATQRIAGTVAGAVVGFALAIGTGGSPAVLMPVLAIAVFASTYFRGASAVASTFWTTMIFAVIYEFLGRLTTLALEIRVLETLFGAVVALLVARWVFPTHTRTKLSTDMATLVGDVSVVVAGNLERLAGNDRVSPPAIYQRLLVMNQHARAVNTTAAPLRRSAGALEPGGIEAQLTAAWSLAYYTRHLTHAVDRVAGAEATDQDWARLRGIIGGNLAALTAALDDRLPGPVQEDLGLRDDALGTATRLEESVLRLLERINQTVVLLLTDVSPGAVTRETAPI</sequence>
<keyword evidence="3 7" id="KW-0812">Transmembrane</keyword>
<feature type="transmembrane region" description="Helical" evidence="7">
    <location>
        <begin position="932"/>
        <end position="950"/>
    </location>
</feature>
<organism evidence="10 11">
    <name type="scientific">Georgenia faecalis</name>
    <dbReference type="NCBI Taxonomy" id="2483799"/>
    <lineage>
        <taxon>Bacteria</taxon>
        <taxon>Bacillati</taxon>
        <taxon>Actinomycetota</taxon>
        <taxon>Actinomycetes</taxon>
        <taxon>Micrococcales</taxon>
        <taxon>Bogoriellaceae</taxon>
        <taxon>Georgenia</taxon>
    </lineage>
</organism>
<evidence type="ECO:0000259" key="9">
    <source>
        <dbReference type="Pfam" id="PF13515"/>
    </source>
</evidence>
<dbReference type="Proteomes" id="UP001595955">
    <property type="component" value="Unassembled WGS sequence"/>
</dbReference>
<dbReference type="EMBL" id="JBHSGF010000004">
    <property type="protein sequence ID" value="MFC4555110.1"/>
    <property type="molecule type" value="Genomic_DNA"/>
</dbReference>
<feature type="transmembrane region" description="Helical" evidence="7">
    <location>
        <begin position="537"/>
        <end position="553"/>
    </location>
</feature>
<keyword evidence="5 7" id="KW-0472">Membrane</keyword>
<dbReference type="InterPro" id="IPR049453">
    <property type="entry name" value="Memb_transporter_dom"/>
</dbReference>
<dbReference type="RefSeq" id="WP_164471405.1">
    <property type="nucleotide sequence ID" value="NZ_CP033325.1"/>
</dbReference>